<comment type="caution">
    <text evidence="6">The sequence shown here is derived from an EMBL/GenBank/DDBJ whole genome shotgun (WGS) entry which is preliminary data.</text>
</comment>
<dbReference type="Pfam" id="PF02678">
    <property type="entry name" value="Pirin"/>
    <property type="match status" value="1"/>
</dbReference>
<dbReference type="RefSeq" id="WP_346063812.1">
    <property type="nucleotide sequence ID" value="NZ_BAAADR010000022.1"/>
</dbReference>
<comment type="similarity">
    <text evidence="1 2">Belongs to the pirin family.</text>
</comment>
<dbReference type="Gene3D" id="2.60.120.10">
    <property type="entry name" value="Jelly Rolls"/>
    <property type="match status" value="2"/>
</dbReference>
<evidence type="ECO:0000313" key="6">
    <source>
        <dbReference type="EMBL" id="MFC7091410.1"/>
    </source>
</evidence>
<evidence type="ECO:0000256" key="1">
    <source>
        <dbReference type="ARBA" id="ARBA00008416"/>
    </source>
</evidence>
<dbReference type="CDD" id="cd02909">
    <property type="entry name" value="cupin_pirin_N"/>
    <property type="match status" value="1"/>
</dbReference>
<feature type="domain" description="Pirin N-terminal" evidence="4">
    <location>
        <begin position="36"/>
        <end position="140"/>
    </location>
</feature>
<dbReference type="Pfam" id="PF05726">
    <property type="entry name" value="Pirin_C"/>
    <property type="match status" value="1"/>
</dbReference>
<dbReference type="InterPro" id="IPR008778">
    <property type="entry name" value="Pirin_C_dom"/>
</dbReference>
<evidence type="ECO:0000256" key="2">
    <source>
        <dbReference type="RuleBase" id="RU003457"/>
    </source>
</evidence>
<dbReference type="EMBL" id="JBHSZP010000036">
    <property type="protein sequence ID" value="MFC7091410.1"/>
    <property type="molecule type" value="Genomic_DNA"/>
</dbReference>
<gene>
    <name evidence="6" type="ORF">ACFQH5_17835</name>
</gene>
<protein>
    <submittedName>
        <fullName evidence="6">Pirin family protein</fullName>
    </submittedName>
</protein>
<dbReference type="InterPro" id="IPR011051">
    <property type="entry name" value="RmlC_Cupin_sf"/>
</dbReference>
<dbReference type="InterPro" id="IPR003829">
    <property type="entry name" value="Pirin_N_dom"/>
</dbReference>
<evidence type="ECO:0000313" key="7">
    <source>
        <dbReference type="Proteomes" id="UP001596411"/>
    </source>
</evidence>
<dbReference type="InterPro" id="IPR012093">
    <property type="entry name" value="Pirin"/>
</dbReference>
<feature type="region of interest" description="Disordered" evidence="3">
    <location>
        <begin position="282"/>
        <end position="304"/>
    </location>
</feature>
<dbReference type="Proteomes" id="UP001596411">
    <property type="component" value="Unassembled WGS sequence"/>
</dbReference>
<organism evidence="6 7">
    <name type="scientific">Halomonas salifodinae</name>
    <dbReference type="NCBI Taxonomy" id="438745"/>
    <lineage>
        <taxon>Bacteria</taxon>
        <taxon>Pseudomonadati</taxon>
        <taxon>Pseudomonadota</taxon>
        <taxon>Gammaproteobacteria</taxon>
        <taxon>Oceanospirillales</taxon>
        <taxon>Halomonadaceae</taxon>
        <taxon>Halomonas</taxon>
    </lineage>
</organism>
<name>A0ABW2F1W6_9GAMM</name>
<accession>A0ABW2F1W6</accession>
<reference evidence="7" key="1">
    <citation type="journal article" date="2019" name="Int. J. Syst. Evol. Microbiol.">
        <title>The Global Catalogue of Microorganisms (GCM) 10K type strain sequencing project: providing services to taxonomists for standard genome sequencing and annotation.</title>
        <authorList>
            <consortium name="The Broad Institute Genomics Platform"/>
            <consortium name="The Broad Institute Genome Sequencing Center for Infectious Disease"/>
            <person name="Wu L."/>
            <person name="Ma J."/>
        </authorList>
    </citation>
    <scope>NUCLEOTIDE SEQUENCE [LARGE SCALE GENOMIC DNA]</scope>
    <source>
        <strain evidence="7">CGMCC 1.13666</strain>
    </source>
</reference>
<dbReference type="PIRSF" id="PIRSF006232">
    <property type="entry name" value="Pirin"/>
    <property type="match status" value="1"/>
</dbReference>
<dbReference type="PANTHER" id="PTHR13903:SF8">
    <property type="entry name" value="PIRIN"/>
    <property type="match status" value="1"/>
</dbReference>
<dbReference type="PANTHER" id="PTHR13903">
    <property type="entry name" value="PIRIN-RELATED"/>
    <property type="match status" value="1"/>
</dbReference>
<dbReference type="InterPro" id="IPR014710">
    <property type="entry name" value="RmlC-like_jellyroll"/>
</dbReference>
<proteinExistence type="inferred from homology"/>
<evidence type="ECO:0000259" key="5">
    <source>
        <dbReference type="Pfam" id="PF05726"/>
    </source>
</evidence>
<evidence type="ECO:0000256" key="3">
    <source>
        <dbReference type="SAM" id="MobiDB-lite"/>
    </source>
</evidence>
<keyword evidence="7" id="KW-1185">Reference proteome</keyword>
<dbReference type="SUPFAM" id="SSF51182">
    <property type="entry name" value="RmlC-like cupins"/>
    <property type="match status" value="1"/>
</dbReference>
<dbReference type="CDD" id="cd02247">
    <property type="entry name" value="cupin_pirin_C"/>
    <property type="match status" value="1"/>
</dbReference>
<sequence>MSNQAIQAEQECRFQHSCGAIELLIEPIEKDLGDFSARRVLPSIERKMVGPWIFFDHMGPADFSPGRGIDVRPHPHVNLATVTYLFEGEILHRDSLGSLQCIRPGDINLMVAGHGIVHSERERPEVRRVAHRLHGLQLWLALPEKDEEIDPAFYHYPTKDIPDTLAGDVPVRVMMGAAYGVVSPVKTFAETLYVEAHLQPGQTLSVPDAEERAVYVAKGEVTARGTVIPEYSMAVFGQESGIILEAVRESRIAIIGGEALGERFVEWNFVSSRQERIEQAKQDWQSGAFPKVPGDDSEYIPLPE</sequence>
<evidence type="ECO:0000259" key="4">
    <source>
        <dbReference type="Pfam" id="PF02678"/>
    </source>
</evidence>
<feature type="domain" description="Pirin C-terminal" evidence="5">
    <location>
        <begin position="193"/>
        <end position="289"/>
    </location>
</feature>